<feature type="active site" description="Proton acceptor" evidence="5">
    <location>
        <position position="63"/>
    </location>
</feature>
<dbReference type="EMBL" id="WQRF01000001">
    <property type="protein sequence ID" value="MVS97927.1"/>
    <property type="molecule type" value="Genomic_DNA"/>
</dbReference>
<reference evidence="8 9" key="1">
    <citation type="submission" date="2019-12" db="EMBL/GenBank/DDBJ databases">
        <title>Devosia maris sp. nov., isolated from the deep seawater.</title>
        <authorList>
            <person name="Liu Y."/>
        </authorList>
    </citation>
    <scope>NUCLEOTIDE SEQUENCE [LARGE SCALE GENOMIC DNA]</scope>
    <source>
        <strain evidence="8 9">L53-10-65</strain>
    </source>
</reference>
<dbReference type="RefSeq" id="WP_343030722.1">
    <property type="nucleotide sequence ID" value="NZ_WQRF01000001.1"/>
</dbReference>
<comment type="subunit">
    <text evidence="7">Homodimer.</text>
</comment>
<keyword evidence="9" id="KW-1185">Reference proteome</keyword>
<evidence type="ECO:0000256" key="4">
    <source>
        <dbReference type="ARBA" id="ARBA00019595"/>
    </source>
</evidence>
<dbReference type="SUPFAM" id="SSF51182">
    <property type="entry name" value="RmlC-like cupins"/>
    <property type="match status" value="1"/>
</dbReference>
<comment type="catalytic activity">
    <reaction evidence="1 7">
        <text>dTDP-4-dehydro-6-deoxy-alpha-D-glucose = dTDP-4-dehydro-beta-L-rhamnose</text>
        <dbReference type="Rhea" id="RHEA:16969"/>
        <dbReference type="ChEBI" id="CHEBI:57649"/>
        <dbReference type="ChEBI" id="CHEBI:62830"/>
        <dbReference type="EC" id="5.1.3.13"/>
    </reaction>
</comment>
<accession>A0A7X3K220</accession>
<dbReference type="PANTHER" id="PTHR21047:SF2">
    <property type="entry name" value="THYMIDINE DIPHOSPHO-4-KETO-RHAMNOSE 3,5-EPIMERASE"/>
    <property type="match status" value="1"/>
</dbReference>
<dbReference type="PANTHER" id="PTHR21047">
    <property type="entry name" value="DTDP-6-DEOXY-D-GLUCOSE-3,5 EPIMERASE"/>
    <property type="match status" value="1"/>
</dbReference>
<dbReference type="GO" id="GO:0019305">
    <property type="term" value="P:dTDP-rhamnose biosynthetic process"/>
    <property type="evidence" value="ECO:0007669"/>
    <property type="project" value="UniProtKB-UniRule"/>
</dbReference>
<evidence type="ECO:0000256" key="6">
    <source>
        <dbReference type="PIRSR" id="PIRSR600888-3"/>
    </source>
</evidence>
<dbReference type="UniPathway" id="UPA00124"/>
<dbReference type="InterPro" id="IPR014710">
    <property type="entry name" value="RmlC-like_jellyroll"/>
</dbReference>
<feature type="site" description="Participates in a stacking interaction with the thymidine ring of dTDP-4-oxo-6-deoxyglucose" evidence="6">
    <location>
        <position position="139"/>
    </location>
</feature>
<evidence type="ECO:0000256" key="1">
    <source>
        <dbReference type="ARBA" id="ARBA00001298"/>
    </source>
</evidence>
<dbReference type="InterPro" id="IPR000888">
    <property type="entry name" value="RmlC-like"/>
</dbReference>
<feature type="active site" description="Proton donor" evidence="5">
    <location>
        <position position="133"/>
    </location>
</feature>
<evidence type="ECO:0000313" key="8">
    <source>
        <dbReference type="EMBL" id="MVS97927.1"/>
    </source>
</evidence>
<comment type="pathway">
    <text evidence="7">Carbohydrate biosynthesis; dTDP-L-rhamnose biosynthesis.</text>
</comment>
<comment type="caution">
    <text evidence="8">The sequence shown here is derived from an EMBL/GenBank/DDBJ whole genome shotgun (WGS) entry which is preliminary data.</text>
</comment>
<dbReference type="Proteomes" id="UP000438106">
    <property type="component" value="Unassembled WGS sequence"/>
</dbReference>
<dbReference type="CDD" id="cd00438">
    <property type="entry name" value="cupin_RmlC"/>
    <property type="match status" value="1"/>
</dbReference>
<dbReference type="EC" id="5.1.3.13" evidence="3 7"/>
<evidence type="ECO:0000313" key="9">
    <source>
        <dbReference type="Proteomes" id="UP000438106"/>
    </source>
</evidence>
<protein>
    <recommendedName>
        <fullName evidence="4 7">dTDP-4-dehydrorhamnose 3,5-epimerase</fullName>
        <ecNumber evidence="3 7">5.1.3.13</ecNumber>
    </recommendedName>
    <alternativeName>
        <fullName evidence="7">Thymidine diphospho-4-keto-rhamnose 3,5-epimerase</fullName>
    </alternativeName>
</protein>
<dbReference type="InterPro" id="IPR011051">
    <property type="entry name" value="RmlC_Cupin_sf"/>
</dbReference>
<dbReference type="NCBIfam" id="TIGR01221">
    <property type="entry name" value="rmlC"/>
    <property type="match status" value="1"/>
</dbReference>
<organism evidence="8 9">
    <name type="scientific">Devosia marina</name>
    <dbReference type="NCBI Taxonomy" id="2683198"/>
    <lineage>
        <taxon>Bacteria</taxon>
        <taxon>Pseudomonadati</taxon>
        <taxon>Pseudomonadota</taxon>
        <taxon>Alphaproteobacteria</taxon>
        <taxon>Hyphomicrobiales</taxon>
        <taxon>Devosiaceae</taxon>
        <taxon>Devosia</taxon>
    </lineage>
</organism>
<evidence type="ECO:0000256" key="5">
    <source>
        <dbReference type="PIRSR" id="PIRSR600888-1"/>
    </source>
</evidence>
<name>A0A7X3K220_9HYPH</name>
<evidence type="ECO:0000256" key="7">
    <source>
        <dbReference type="RuleBase" id="RU364069"/>
    </source>
</evidence>
<dbReference type="GO" id="GO:0008830">
    <property type="term" value="F:dTDP-4-dehydrorhamnose 3,5-epimerase activity"/>
    <property type="evidence" value="ECO:0007669"/>
    <property type="project" value="UniProtKB-UniRule"/>
</dbReference>
<evidence type="ECO:0000256" key="3">
    <source>
        <dbReference type="ARBA" id="ARBA00012098"/>
    </source>
</evidence>
<keyword evidence="7 8" id="KW-0413">Isomerase</keyword>
<gene>
    <name evidence="8" type="primary">rfbC</name>
    <name evidence="8" type="ORF">GO014_02635</name>
</gene>
<dbReference type="GO" id="GO:0000271">
    <property type="term" value="P:polysaccharide biosynthetic process"/>
    <property type="evidence" value="ECO:0007669"/>
    <property type="project" value="TreeGrafter"/>
</dbReference>
<comment type="similarity">
    <text evidence="7">Belongs to the dTDP-4-dehydrorhamnose 3,5-epimerase family.</text>
</comment>
<evidence type="ECO:0000256" key="2">
    <source>
        <dbReference type="ARBA" id="ARBA00001997"/>
    </source>
</evidence>
<comment type="function">
    <text evidence="2 7">Catalyzes the epimerization of the C3' and C5'positions of dTDP-6-deoxy-D-xylo-4-hexulose, forming dTDP-6-deoxy-L-lyxo-4-hexulose.</text>
</comment>
<dbReference type="Pfam" id="PF00908">
    <property type="entry name" value="dTDP_sugar_isom"/>
    <property type="match status" value="1"/>
</dbReference>
<dbReference type="Gene3D" id="2.60.120.10">
    <property type="entry name" value="Jelly Rolls"/>
    <property type="match status" value="1"/>
</dbReference>
<dbReference type="GO" id="GO:0005829">
    <property type="term" value="C:cytosol"/>
    <property type="evidence" value="ECO:0007669"/>
    <property type="project" value="TreeGrafter"/>
</dbReference>
<dbReference type="AlphaFoldDB" id="A0A7X3K220"/>
<sequence length="184" mass="20364">MVKVRRLDIPDVLEIVPAKFGDDRGFFSETYNADKFAAAGIDLVFVQDNHSYSAAKGVLRGLHYQLPPHAQDKLVRVVKGAIFDVAVDIRRSSPTFGKWVGLEVSAAKWNQILVPRGFAHGFVTLEPDTEVVYKVTDLYAPECDRNIRFDDARIGIEWPVDVDAVQLSAKDAAAPGFASVDLFD</sequence>
<proteinExistence type="inferred from homology"/>